<name>A0AAD6W3M0_9ROSI</name>
<dbReference type="AlphaFoldDB" id="A0AAD6W3M0"/>
<gene>
    <name evidence="1" type="ORF">NC653_013503</name>
</gene>
<sequence>MQINSFTVRIWFLNSTPSRNLYTFMHMQNL</sequence>
<comment type="caution">
    <text evidence="1">The sequence shown here is derived from an EMBL/GenBank/DDBJ whole genome shotgun (WGS) entry which is preliminary data.</text>
</comment>
<keyword evidence="2" id="KW-1185">Reference proteome</keyword>
<accession>A0AAD6W3M0</accession>
<dbReference type="EMBL" id="JAQIZT010000005">
    <property type="protein sequence ID" value="KAJ6996934.1"/>
    <property type="molecule type" value="Genomic_DNA"/>
</dbReference>
<organism evidence="1 2">
    <name type="scientific">Populus alba x Populus x berolinensis</name>
    <dbReference type="NCBI Taxonomy" id="444605"/>
    <lineage>
        <taxon>Eukaryota</taxon>
        <taxon>Viridiplantae</taxon>
        <taxon>Streptophyta</taxon>
        <taxon>Embryophyta</taxon>
        <taxon>Tracheophyta</taxon>
        <taxon>Spermatophyta</taxon>
        <taxon>Magnoliopsida</taxon>
        <taxon>eudicotyledons</taxon>
        <taxon>Gunneridae</taxon>
        <taxon>Pentapetalae</taxon>
        <taxon>rosids</taxon>
        <taxon>fabids</taxon>
        <taxon>Malpighiales</taxon>
        <taxon>Salicaceae</taxon>
        <taxon>Saliceae</taxon>
        <taxon>Populus</taxon>
    </lineage>
</organism>
<evidence type="ECO:0000313" key="2">
    <source>
        <dbReference type="Proteomes" id="UP001164929"/>
    </source>
</evidence>
<protein>
    <submittedName>
        <fullName evidence="1">Uncharacterized protein</fullName>
    </submittedName>
</protein>
<proteinExistence type="predicted"/>
<dbReference type="Proteomes" id="UP001164929">
    <property type="component" value="Chromosome 5"/>
</dbReference>
<reference evidence="1" key="1">
    <citation type="journal article" date="2023" name="Mol. Ecol. Resour.">
        <title>Chromosome-level genome assembly of a triploid poplar Populus alba 'Berolinensis'.</title>
        <authorList>
            <person name="Chen S."/>
            <person name="Yu Y."/>
            <person name="Wang X."/>
            <person name="Wang S."/>
            <person name="Zhang T."/>
            <person name="Zhou Y."/>
            <person name="He R."/>
            <person name="Meng N."/>
            <person name="Wang Y."/>
            <person name="Liu W."/>
            <person name="Liu Z."/>
            <person name="Liu J."/>
            <person name="Guo Q."/>
            <person name="Huang H."/>
            <person name="Sederoff R.R."/>
            <person name="Wang G."/>
            <person name="Qu G."/>
            <person name="Chen S."/>
        </authorList>
    </citation>
    <scope>NUCLEOTIDE SEQUENCE</scope>
    <source>
        <strain evidence="1">SC-2020</strain>
    </source>
</reference>
<evidence type="ECO:0000313" key="1">
    <source>
        <dbReference type="EMBL" id="KAJ6996934.1"/>
    </source>
</evidence>